<evidence type="ECO:0000259" key="1">
    <source>
        <dbReference type="PROSITE" id="PS50181"/>
    </source>
</evidence>
<protein>
    <recommendedName>
        <fullName evidence="1">F-box domain-containing protein</fullName>
    </recommendedName>
</protein>
<dbReference type="Proteomes" id="UP000799770">
    <property type="component" value="Unassembled WGS sequence"/>
</dbReference>
<dbReference type="OrthoDB" id="3800269at2759"/>
<feature type="domain" description="F-box" evidence="1">
    <location>
        <begin position="71"/>
        <end position="122"/>
    </location>
</feature>
<name>A0A6A5YGR5_9PLEO</name>
<dbReference type="InterPro" id="IPR001810">
    <property type="entry name" value="F-box_dom"/>
</dbReference>
<dbReference type="PROSITE" id="PS50181">
    <property type="entry name" value="FBOX"/>
    <property type="match status" value="1"/>
</dbReference>
<organism evidence="2 3">
    <name type="scientific">Lophiotrema nucula</name>
    <dbReference type="NCBI Taxonomy" id="690887"/>
    <lineage>
        <taxon>Eukaryota</taxon>
        <taxon>Fungi</taxon>
        <taxon>Dikarya</taxon>
        <taxon>Ascomycota</taxon>
        <taxon>Pezizomycotina</taxon>
        <taxon>Dothideomycetes</taxon>
        <taxon>Pleosporomycetidae</taxon>
        <taxon>Pleosporales</taxon>
        <taxon>Lophiotremataceae</taxon>
        <taxon>Lophiotrema</taxon>
    </lineage>
</organism>
<evidence type="ECO:0000313" key="3">
    <source>
        <dbReference type="Proteomes" id="UP000799770"/>
    </source>
</evidence>
<evidence type="ECO:0000313" key="2">
    <source>
        <dbReference type="EMBL" id="KAF2106140.1"/>
    </source>
</evidence>
<reference evidence="2" key="1">
    <citation type="journal article" date="2020" name="Stud. Mycol.">
        <title>101 Dothideomycetes genomes: a test case for predicting lifestyles and emergence of pathogens.</title>
        <authorList>
            <person name="Haridas S."/>
            <person name="Albert R."/>
            <person name="Binder M."/>
            <person name="Bloem J."/>
            <person name="Labutti K."/>
            <person name="Salamov A."/>
            <person name="Andreopoulos B."/>
            <person name="Baker S."/>
            <person name="Barry K."/>
            <person name="Bills G."/>
            <person name="Bluhm B."/>
            <person name="Cannon C."/>
            <person name="Castanera R."/>
            <person name="Culley D."/>
            <person name="Daum C."/>
            <person name="Ezra D."/>
            <person name="Gonzalez J."/>
            <person name="Henrissat B."/>
            <person name="Kuo A."/>
            <person name="Liang C."/>
            <person name="Lipzen A."/>
            <person name="Lutzoni F."/>
            <person name="Magnuson J."/>
            <person name="Mondo S."/>
            <person name="Nolan M."/>
            <person name="Ohm R."/>
            <person name="Pangilinan J."/>
            <person name="Park H.-J."/>
            <person name="Ramirez L."/>
            <person name="Alfaro M."/>
            <person name="Sun H."/>
            <person name="Tritt A."/>
            <person name="Yoshinaga Y."/>
            <person name="Zwiers L.-H."/>
            <person name="Turgeon B."/>
            <person name="Goodwin S."/>
            <person name="Spatafora J."/>
            <person name="Crous P."/>
            <person name="Grigoriev I."/>
        </authorList>
    </citation>
    <scope>NUCLEOTIDE SEQUENCE</scope>
    <source>
        <strain evidence="2">CBS 627.86</strain>
    </source>
</reference>
<keyword evidence="3" id="KW-1185">Reference proteome</keyword>
<dbReference type="AlphaFoldDB" id="A0A6A5YGR5"/>
<proteinExistence type="predicted"/>
<gene>
    <name evidence="2" type="ORF">BDV96DRAFT_591515</name>
</gene>
<sequence length="511" mass="58416">MSTTECAYTLYNRRCESRFHKQYPPTRAMYASFVDYIHGPSIINNPPNTATPGLQHLPASIVEARNYNAFISLFAALPTEILVMIEQYADPPSIMALRGSCARFMNVFPDPTADANNIWEVENWRKAHAQRRRIYRLRTLCEDERAGVMATDHLTCSACITSHHKSNFDAKMRDMEPEQRLCEGYTRPLRLCEHKSATLTSLKSYNPDTWCGKAHSQHDTTILCRPSKTLEDIRFWNARHVYGQRGVRIGVVGAGVDEEGHAQSYGEYQELQFQIANGIEPQAQAEIPTLQSPATNANILKYIKPGEPEIMMRTETVLLRCDHSTKISNVEILPALRNLDCGTEGRIAGSCPHFDLHRIINLLNERPYTDCPNLHLHDERTRPCLPSVKSRSWISSFFWTSSENEDINVCQVHHTCTSCSTSFFIHRTRCAMPMWEERDELVLCIVRKLGSCRDPFDAVWLAQLEQDNLEDLSFWGMKGKRWKGKGKIGEEDERGDSTRVKGYPAWHYALT</sequence>
<dbReference type="EMBL" id="ML977366">
    <property type="protein sequence ID" value="KAF2106140.1"/>
    <property type="molecule type" value="Genomic_DNA"/>
</dbReference>
<accession>A0A6A5YGR5</accession>